<protein>
    <submittedName>
        <fullName evidence="1">OsmC family protein</fullName>
        <ecNumber evidence="1">1.11.1.-</ecNumber>
    </submittedName>
</protein>
<dbReference type="GO" id="GO:0004601">
    <property type="term" value="F:peroxidase activity"/>
    <property type="evidence" value="ECO:0007669"/>
    <property type="project" value="UniProtKB-KW"/>
</dbReference>
<sequence>MSEASKRSVVVERTGAGRFTATNPRGGTLRFGTDGGDAFTPVELLLAAIGGCSAADVDVATGRHAEPTAFTVEVTGDKISDEQGNRMTGLRVTFHVAFPDEDGAERARAILPRAVKASHDRLCTVSRTVELGTPVTTEIAED</sequence>
<dbReference type="SUPFAM" id="SSF82784">
    <property type="entry name" value="OsmC-like"/>
    <property type="match status" value="1"/>
</dbReference>
<name>A0AB39LEM4_9ACTN</name>
<keyword evidence="1" id="KW-0575">Peroxidase</keyword>
<evidence type="ECO:0000313" key="1">
    <source>
        <dbReference type="EMBL" id="XDP92380.1"/>
    </source>
</evidence>
<dbReference type="InterPro" id="IPR015946">
    <property type="entry name" value="KH_dom-like_a/b"/>
</dbReference>
<dbReference type="PANTHER" id="PTHR34352">
    <property type="entry name" value="PROTEIN YHFA"/>
    <property type="match status" value="1"/>
</dbReference>
<dbReference type="EC" id="1.11.1.-" evidence="1"/>
<accession>A0AB39LEM4</accession>
<dbReference type="RefSeq" id="WP_369154311.1">
    <property type="nucleotide sequence ID" value="NZ_CP163429.1"/>
</dbReference>
<organism evidence="1">
    <name type="scientific">Streptomyces sp. R02</name>
    <dbReference type="NCBI Taxonomy" id="3238623"/>
    <lineage>
        <taxon>Bacteria</taxon>
        <taxon>Bacillati</taxon>
        <taxon>Actinomycetota</taxon>
        <taxon>Actinomycetes</taxon>
        <taxon>Kitasatosporales</taxon>
        <taxon>Streptomycetaceae</taxon>
        <taxon>Streptomyces</taxon>
    </lineage>
</organism>
<dbReference type="InterPro" id="IPR003718">
    <property type="entry name" value="OsmC/Ohr_fam"/>
</dbReference>
<dbReference type="Pfam" id="PF02566">
    <property type="entry name" value="OsmC"/>
    <property type="match status" value="1"/>
</dbReference>
<dbReference type="Gene3D" id="3.30.300.20">
    <property type="match status" value="1"/>
</dbReference>
<dbReference type="InterPro" id="IPR036102">
    <property type="entry name" value="OsmC/Ohrsf"/>
</dbReference>
<proteinExistence type="predicted"/>
<reference evidence="1" key="1">
    <citation type="submission" date="2024-07" db="EMBL/GenBank/DDBJ databases">
        <authorList>
            <person name="Yu S.T."/>
        </authorList>
    </citation>
    <scope>NUCLEOTIDE SEQUENCE</scope>
    <source>
        <strain evidence="1">R02</strain>
    </source>
</reference>
<dbReference type="PANTHER" id="PTHR34352:SF1">
    <property type="entry name" value="PROTEIN YHFA"/>
    <property type="match status" value="1"/>
</dbReference>
<dbReference type="EMBL" id="CP163429">
    <property type="protein sequence ID" value="XDP92380.1"/>
    <property type="molecule type" value="Genomic_DNA"/>
</dbReference>
<keyword evidence="1" id="KW-0560">Oxidoreductase</keyword>
<dbReference type="AlphaFoldDB" id="A0AB39LEM4"/>
<gene>
    <name evidence="1" type="ORF">AB5J57_02155</name>
</gene>